<evidence type="ECO:0000313" key="2">
    <source>
        <dbReference type="Proteomes" id="UP001482620"/>
    </source>
</evidence>
<dbReference type="EMBL" id="JAHRIQ010000663">
    <property type="protein sequence ID" value="MEQ2220827.1"/>
    <property type="molecule type" value="Genomic_DNA"/>
</dbReference>
<evidence type="ECO:0000313" key="1">
    <source>
        <dbReference type="EMBL" id="MEQ2220827.1"/>
    </source>
</evidence>
<protein>
    <submittedName>
        <fullName evidence="1">Uncharacterized protein</fullName>
    </submittedName>
</protein>
<proteinExistence type="predicted"/>
<keyword evidence="2" id="KW-1185">Reference proteome</keyword>
<organism evidence="1 2">
    <name type="scientific">Ilyodon furcidens</name>
    <name type="common">goldbreast splitfin</name>
    <dbReference type="NCBI Taxonomy" id="33524"/>
    <lineage>
        <taxon>Eukaryota</taxon>
        <taxon>Metazoa</taxon>
        <taxon>Chordata</taxon>
        <taxon>Craniata</taxon>
        <taxon>Vertebrata</taxon>
        <taxon>Euteleostomi</taxon>
        <taxon>Actinopterygii</taxon>
        <taxon>Neopterygii</taxon>
        <taxon>Teleostei</taxon>
        <taxon>Neoteleostei</taxon>
        <taxon>Acanthomorphata</taxon>
        <taxon>Ovalentaria</taxon>
        <taxon>Atherinomorphae</taxon>
        <taxon>Cyprinodontiformes</taxon>
        <taxon>Goodeidae</taxon>
        <taxon>Ilyodon</taxon>
    </lineage>
</organism>
<sequence>MNFCITLILQVSGQSAGVTMVIKAGIGALGNFQFVLFCSLTLTENMSDVLNGIIELNQSETLCSFPPQTSNPEVHGDFKGSTFLPGSLVPDSCRNFLNTAFTLFLFCDN</sequence>
<comment type="caution">
    <text evidence="1">The sequence shown here is derived from an EMBL/GenBank/DDBJ whole genome shotgun (WGS) entry which is preliminary data.</text>
</comment>
<gene>
    <name evidence="1" type="ORF">ILYODFUR_009487</name>
</gene>
<name>A0ABV0SLK9_9TELE</name>
<reference evidence="1 2" key="1">
    <citation type="submission" date="2021-06" db="EMBL/GenBank/DDBJ databases">
        <authorList>
            <person name="Palmer J.M."/>
        </authorList>
    </citation>
    <scope>NUCLEOTIDE SEQUENCE [LARGE SCALE GENOMIC DNA]</scope>
    <source>
        <strain evidence="2">if_2019</strain>
        <tissue evidence="1">Muscle</tissue>
    </source>
</reference>
<accession>A0ABV0SLK9</accession>
<dbReference type="Proteomes" id="UP001482620">
    <property type="component" value="Unassembled WGS sequence"/>
</dbReference>